<dbReference type="Pfam" id="PF04932">
    <property type="entry name" value="Wzy_C"/>
    <property type="match status" value="1"/>
</dbReference>
<feature type="transmembrane region" description="Helical" evidence="5">
    <location>
        <begin position="104"/>
        <end position="122"/>
    </location>
</feature>
<dbReference type="GO" id="GO:0016874">
    <property type="term" value="F:ligase activity"/>
    <property type="evidence" value="ECO:0007669"/>
    <property type="project" value="UniProtKB-KW"/>
</dbReference>
<keyword evidence="3 5" id="KW-1133">Transmembrane helix</keyword>
<accession>A0ABT9XER4</accession>
<dbReference type="PANTHER" id="PTHR37422">
    <property type="entry name" value="TEICHURONIC ACID BIOSYNTHESIS PROTEIN TUAE"/>
    <property type="match status" value="1"/>
</dbReference>
<feature type="transmembrane region" description="Helical" evidence="5">
    <location>
        <begin position="134"/>
        <end position="154"/>
    </location>
</feature>
<keyword evidence="7" id="KW-0436">Ligase</keyword>
<feature type="transmembrane region" description="Helical" evidence="5">
    <location>
        <begin position="184"/>
        <end position="201"/>
    </location>
</feature>
<feature type="transmembrane region" description="Helical" evidence="5">
    <location>
        <begin position="250"/>
        <end position="267"/>
    </location>
</feature>
<evidence type="ECO:0000313" key="8">
    <source>
        <dbReference type="Proteomes" id="UP001232973"/>
    </source>
</evidence>
<feature type="transmembrane region" description="Helical" evidence="5">
    <location>
        <begin position="393"/>
        <end position="411"/>
    </location>
</feature>
<comment type="subcellular location">
    <subcellularLocation>
        <location evidence="1">Membrane</location>
        <topology evidence="1">Multi-pass membrane protein</topology>
    </subcellularLocation>
</comment>
<feature type="transmembrane region" description="Helical" evidence="5">
    <location>
        <begin position="230"/>
        <end position="245"/>
    </location>
</feature>
<evidence type="ECO:0000313" key="7">
    <source>
        <dbReference type="EMBL" id="MDQ0188789.1"/>
    </source>
</evidence>
<proteinExistence type="predicted"/>
<sequence length="432" mass="47730">MTVLRGRDPAADTRMLRFATQAANGCMYILAGFPIVNYILGNLFASSIGQIWDRIVLVILALAAYIRYRHGIRPRGFRWFRFAGWYILYCVGLLLVGALTNTSIAFDGFSMDVEYIVFGLLIPFVVEPERSPKLLYAIVATSILLGIDGVFQYITKVPVPNSWSDVGEHVRTRVFSVFGSPAEFGANMEMAIPMLFALLMLDKHRVRRWFYAMGGACCLCSLLFTYNRGAWLGLCVGLLFIAVVYERRLLLVLVIVGAVLFFVPPIHQRVMDLFSPVYAIKSAQGGRLVRWESAFEAMTPAPLFGAGLGQFGGAIAAAHNLSLYSDSYFAKVLGESGLVGLVLFCSMHIAMVWEIMQTVVRPARGYDRIVALAGLAGIVAILAHSFVENLYEYAPTVLLYYMMAGLLLLWGRMLDNPDTHNPPAVGAQSTAD</sequence>
<feature type="transmembrane region" description="Helical" evidence="5">
    <location>
        <begin position="208"/>
        <end position="224"/>
    </location>
</feature>
<dbReference type="RefSeq" id="WP_274455234.1">
    <property type="nucleotide sequence ID" value="NZ_CP067097.1"/>
</dbReference>
<evidence type="ECO:0000256" key="5">
    <source>
        <dbReference type="SAM" id="Phobius"/>
    </source>
</evidence>
<feature type="transmembrane region" description="Helical" evidence="5">
    <location>
        <begin position="368"/>
        <end position="387"/>
    </location>
</feature>
<feature type="domain" description="O-antigen ligase-related" evidence="6">
    <location>
        <begin position="216"/>
        <end position="345"/>
    </location>
</feature>
<evidence type="ECO:0000256" key="2">
    <source>
        <dbReference type="ARBA" id="ARBA00022692"/>
    </source>
</evidence>
<dbReference type="EMBL" id="JAUSTP010000002">
    <property type="protein sequence ID" value="MDQ0188789.1"/>
    <property type="molecule type" value="Genomic_DNA"/>
</dbReference>
<organism evidence="7 8">
    <name type="scientific">Alicyclobacillus cycloheptanicus</name>
    <dbReference type="NCBI Taxonomy" id="1457"/>
    <lineage>
        <taxon>Bacteria</taxon>
        <taxon>Bacillati</taxon>
        <taxon>Bacillota</taxon>
        <taxon>Bacilli</taxon>
        <taxon>Bacillales</taxon>
        <taxon>Alicyclobacillaceae</taxon>
        <taxon>Alicyclobacillus</taxon>
    </lineage>
</organism>
<feature type="transmembrane region" description="Helical" evidence="5">
    <location>
        <begin position="80"/>
        <end position="98"/>
    </location>
</feature>
<evidence type="ECO:0000256" key="3">
    <source>
        <dbReference type="ARBA" id="ARBA00022989"/>
    </source>
</evidence>
<feature type="transmembrane region" description="Helical" evidence="5">
    <location>
        <begin position="25"/>
        <end position="45"/>
    </location>
</feature>
<feature type="transmembrane region" description="Helical" evidence="5">
    <location>
        <begin position="51"/>
        <end position="68"/>
    </location>
</feature>
<keyword evidence="2 5" id="KW-0812">Transmembrane</keyword>
<evidence type="ECO:0000256" key="1">
    <source>
        <dbReference type="ARBA" id="ARBA00004141"/>
    </source>
</evidence>
<evidence type="ECO:0000256" key="4">
    <source>
        <dbReference type="ARBA" id="ARBA00023136"/>
    </source>
</evidence>
<dbReference type="InterPro" id="IPR051533">
    <property type="entry name" value="WaaL-like"/>
</dbReference>
<evidence type="ECO:0000259" key="6">
    <source>
        <dbReference type="Pfam" id="PF04932"/>
    </source>
</evidence>
<keyword evidence="4 5" id="KW-0472">Membrane</keyword>
<protein>
    <submittedName>
        <fullName evidence="7">O-antigen ligase</fullName>
    </submittedName>
</protein>
<reference evidence="7 8" key="1">
    <citation type="submission" date="2023-07" db="EMBL/GenBank/DDBJ databases">
        <title>Genomic Encyclopedia of Type Strains, Phase IV (KMG-IV): sequencing the most valuable type-strain genomes for metagenomic binning, comparative biology and taxonomic classification.</title>
        <authorList>
            <person name="Goeker M."/>
        </authorList>
    </citation>
    <scope>NUCLEOTIDE SEQUENCE [LARGE SCALE GENOMIC DNA]</scope>
    <source>
        <strain evidence="7 8">DSM 4006</strain>
    </source>
</reference>
<feature type="transmembrane region" description="Helical" evidence="5">
    <location>
        <begin position="337"/>
        <end position="356"/>
    </location>
</feature>
<comment type="caution">
    <text evidence="7">The sequence shown here is derived from an EMBL/GenBank/DDBJ whole genome shotgun (WGS) entry which is preliminary data.</text>
</comment>
<gene>
    <name evidence="7" type="ORF">J2S03_000601</name>
</gene>
<dbReference type="PANTHER" id="PTHR37422:SF13">
    <property type="entry name" value="LIPOPOLYSACCHARIDE BIOSYNTHESIS PROTEIN PA4999-RELATED"/>
    <property type="match status" value="1"/>
</dbReference>
<dbReference type="Proteomes" id="UP001232973">
    <property type="component" value="Unassembled WGS sequence"/>
</dbReference>
<dbReference type="InterPro" id="IPR007016">
    <property type="entry name" value="O-antigen_ligase-rel_domated"/>
</dbReference>
<keyword evidence="8" id="KW-1185">Reference proteome</keyword>
<name>A0ABT9XER4_9BACL</name>